<evidence type="ECO:0000313" key="2">
    <source>
        <dbReference type="EMBL" id="OAO11923.1"/>
    </source>
</evidence>
<dbReference type="PROSITE" id="PS00973">
    <property type="entry name" value="USP_2"/>
    <property type="match status" value="1"/>
</dbReference>
<dbReference type="InterPro" id="IPR038765">
    <property type="entry name" value="Papain-like_cys_pep_sf"/>
</dbReference>
<evidence type="ECO:0000313" key="3">
    <source>
        <dbReference type="Proteomes" id="UP000078348"/>
    </source>
</evidence>
<keyword evidence="2" id="KW-0378">Hydrolase</keyword>
<dbReference type="EMBL" id="LXWW01000575">
    <property type="protein sequence ID" value="OAO11923.1"/>
    <property type="molecule type" value="Genomic_DNA"/>
</dbReference>
<dbReference type="GO" id="GO:0004843">
    <property type="term" value="F:cysteine-type deubiquitinase activity"/>
    <property type="evidence" value="ECO:0007669"/>
    <property type="project" value="InterPro"/>
</dbReference>
<dbReference type="PROSITE" id="PS00972">
    <property type="entry name" value="USP_1"/>
    <property type="match status" value="1"/>
</dbReference>
<proteinExistence type="predicted"/>
<evidence type="ECO:0000259" key="1">
    <source>
        <dbReference type="PROSITE" id="PS50235"/>
    </source>
</evidence>
<dbReference type="GO" id="GO:0005829">
    <property type="term" value="C:cytosol"/>
    <property type="evidence" value="ECO:0007669"/>
    <property type="project" value="TreeGrafter"/>
</dbReference>
<comment type="caution">
    <text evidence="2">The sequence shown here is derived from an EMBL/GenBank/DDBJ whole genome shotgun (WGS) entry which is preliminary data.</text>
</comment>
<feature type="domain" description="USP" evidence="1">
    <location>
        <begin position="1500"/>
        <end position="1802"/>
    </location>
</feature>
<dbReference type="Proteomes" id="UP000078348">
    <property type="component" value="Unassembled WGS sequence"/>
</dbReference>
<dbReference type="InterPro" id="IPR018200">
    <property type="entry name" value="USP_CS"/>
</dbReference>
<dbReference type="SUPFAM" id="SSF54001">
    <property type="entry name" value="Cysteine proteinases"/>
    <property type="match status" value="1"/>
</dbReference>
<protein>
    <submittedName>
        <fullName evidence="2">Ubiquitin carboxyl-terminal hydrolase domain containing protein</fullName>
    </submittedName>
</protein>
<accession>A0A196S455</accession>
<dbReference type="InterPro" id="IPR001394">
    <property type="entry name" value="Peptidase_C19_UCH"/>
</dbReference>
<keyword evidence="3" id="KW-1185">Reference proteome</keyword>
<sequence length="2362" mass="266383">MPLFTDIKNTFTSLMGHKESYYAELKDEFKAIVKEIKNPMSINEECIAFVCDAIEKLLNDVVTPDMYADVEEFMDTACEFIERASENSRFFSTLLTQIEHMLDPGCRLYVQSLESIPSDKLPLYYLFPGARIRYKDEEYVTVSVSRKSICLRRSGADNADSFSVELNSRHLSVPRGLFHSNYSAWVNALQVGEVVDIAITKPSSSIWHRGLIRSITRDGHRVKSLEVVYYDSYAPDLAPPEEHTVHIDEFNENTLNREFLRCRTPCEGLLPFRYAFPQNKLIPSVNTSIEPHVGLAAAACGLSIVSPLYMMMVNAVTMNNIWYALAQCVDEKDDAMNLNTLVALMKPFCRVMHFFFPDSLHVLVPVFIVPMQNWLSTIETNALPSPPSHTQLSVDARTDLAAAIQIYGLFFQRTQKPISVDVATPFQLFIEVFSRLAQSHAVPRLSLCISLLERVRTSADNPRLLQTTYALIIEDFDYDTLAAYIISIDFFSRVANDTHPEISGKASLLLVLFCTHTSEFQGFIDAYWLATVAELRRNGTLFLQNLSMIVDGLPSPCLLHLLDVVMTQTPPALYAKVVPAFFAILRALNAREDLTEQQVKEVLPFFFSVSPSDWTQEFQTQLEDMVCLCVQRVRDKMALLQQSLNAVVNNTNPRIHLLLIHAILVSLEQAVDYDFSDLFVALIQHVLALLRSAATVAPSSSIQSMLSVMGDCLARMSFMPQNKELVALWTALWTTADATLAALLVDFFDKNLPLLDHSLYSSFLTAALLEPSFVRCRLNVWLCVCRLWKALNSQEELLHSGPIEDWTGFTLLPELRCAEFITLSMVNTEDERVATTMRAVLKGVMERVRDSSQLVGMVKELVKESVEYLRQKAEKETALKCAQFINSLLLQLQARILWKKPTPAAQLLTLHCTVLDAASGKQQALDYRGGEDDRVQSLSAFIRESVSPACYLQYGGTLRSFSHVDDQTLKDVLLAHNASLFVQALAKQPVSTMGVSAPLTLLRPSPELRALLGDLTLFIATALYDFQGLLQQPAGDGPAVDWYQNVLLNAYPVEALLDLVRAALAGPTERVSESLSQSAGALGYSFLLLRREVASAVAVTPASIASIAHFASLNHVPEALLNAFFSFQNQHDHSCFYRQLLQFLFELYRPILQFSPDFEPARRYLLCFSYSQFLSLRTQEPDRALPRKENCLREEFDYSLKYYELCSPQLAEAVLRFPDAASWLKDGHLVGFDSPLHFFFSLLLSTLSNDSVSASHDDLFLSVYYSLRFITTISFLFPVAQITPFSTSDRPTECTHLARAFLAAFQDCMWMDEASVSFTIDFVFYGLFSMKSNLLHDLVSAFATETLSLLLEGDQWTENSTTARLAIEATSIPLPDDELIALLRSLLQKQKTVSDPVAFLAFCVRLLQHQALALASPDLCRFLQSLLRSALSTCLRQPDAKPAAFLFLSTWLQKNPDLVPLLTDALRDLQRQMAAVPFFDSQISLFSLLHPNSLVSFGYRGIQNLGATCYLNAVMQQFFHIASFSSAVMDAVWRGPANTPDAQFFFSLQAFFREIGKHTAAPFDPLDWIRHFTKPDCEPLRLGRQEDAHEYLNMFLDKCETVLQNTDRPTLVQNEFLSKLDVSVMCPHCGIVSRREEEYTCLSVDVKGFPSLPESLNALCSAETIDDYFCDQCNASVSVEKAQVLASTAPFLFFQLKRFAFDSLTCERYKINDFFSFPLELDLSTCFGDIRGKETRYDLKGLITHSGNTESGHYVSYVLSSKEEWWELNDSVVRCVDGRELLTRARGSGSNESAYILLYKQRVVDEVTPHEEEPEVGVPPVLGSVDLWCMLERVVDALPPVLSGDFVSPLSIAWQTIRSFLFTFLFTLYPSLCARKNGLLLHSSLNETPLLTDEECGFCREVISAVVALYRSLSRRGAEELAVEFFQFLWDHNLFARLLEEELPCAVVQELMGVVSGCLLALMEGVVAPVAQREQAIQEEAYEVSEQEEAFEPMQWQSYEQMQEQTYEPTLVQPQEQSQDLSAKGAYLMQLLQLLLACDEQTVGAKTSSYALLFLLSDLLSSSSFQFLLHSHSFAPSVLLLFHRYCVRPPILPESERASSLPLIQDAFQSFSLFLTAFESEAVLLSFLAQPMPRVLLVTGQDPMRVRAFLHENENGGSLISVQEYDALMSVFQSFLENTPVDEQASAVLPLLNQGIVMALTDEEVETIACDPSVITMLQYYYGSETRNVITFYGHMPHRWNAWLTMLRRNVCCDGSLNLPLLKTFLNTFQMCNGSPQLFSSYYYGKQSLMNCILSIPPSAQKLFTIDCLTQYMVECQSIFHLCASENRELLQTLQSHVYELQPYGDETVLRRIQDRFNHMCY</sequence>
<dbReference type="InterPro" id="IPR028889">
    <property type="entry name" value="USP"/>
</dbReference>
<dbReference type="OrthoDB" id="27652at2759"/>
<dbReference type="PANTHER" id="PTHR24006">
    <property type="entry name" value="UBIQUITIN CARBOXYL-TERMINAL HYDROLASE"/>
    <property type="match status" value="1"/>
</dbReference>
<organism evidence="2 3">
    <name type="scientific">Blastocystis sp. subtype 1 (strain ATCC 50177 / NandII)</name>
    <dbReference type="NCBI Taxonomy" id="478820"/>
    <lineage>
        <taxon>Eukaryota</taxon>
        <taxon>Sar</taxon>
        <taxon>Stramenopiles</taxon>
        <taxon>Bigyra</taxon>
        <taxon>Opalozoa</taxon>
        <taxon>Opalinata</taxon>
        <taxon>Blastocystidae</taxon>
        <taxon>Blastocystis</taxon>
    </lineage>
</organism>
<dbReference type="Pfam" id="PF00443">
    <property type="entry name" value="UCH"/>
    <property type="match status" value="1"/>
</dbReference>
<dbReference type="PROSITE" id="PS50235">
    <property type="entry name" value="USP_3"/>
    <property type="match status" value="1"/>
</dbReference>
<dbReference type="Gene3D" id="3.90.70.10">
    <property type="entry name" value="Cysteine proteinases"/>
    <property type="match status" value="1"/>
</dbReference>
<gene>
    <name evidence="2" type="ORF">AV274_6428</name>
</gene>
<dbReference type="GO" id="GO:0016579">
    <property type="term" value="P:protein deubiquitination"/>
    <property type="evidence" value="ECO:0007669"/>
    <property type="project" value="InterPro"/>
</dbReference>
<name>A0A196S455_BLAHN</name>
<dbReference type="STRING" id="478820.A0A196S455"/>
<dbReference type="InterPro" id="IPR050164">
    <property type="entry name" value="Peptidase_C19"/>
</dbReference>
<dbReference type="GO" id="GO:0005634">
    <property type="term" value="C:nucleus"/>
    <property type="evidence" value="ECO:0007669"/>
    <property type="project" value="TreeGrafter"/>
</dbReference>
<reference evidence="2 3" key="1">
    <citation type="submission" date="2016-05" db="EMBL/GenBank/DDBJ databases">
        <title>Nuclear genome of Blastocystis sp. subtype 1 NandII.</title>
        <authorList>
            <person name="Gentekaki E."/>
            <person name="Curtis B."/>
            <person name="Stairs C."/>
            <person name="Eme L."/>
            <person name="Herman E."/>
            <person name="Klimes V."/>
            <person name="Arias M.C."/>
            <person name="Elias M."/>
            <person name="Hilliou F."/>
            <person name="Klute M."/>
            <person name="Malik S.-B."/>
            <person name="Pightling A."/>
            <person name="Rachubinski R."/>
            <person name="Salas D."/>
            <person name="Schlacht A."/>
            <person name="Suga H."/>
            <person name="Archibald J."/>
            <person name="Ball S.G."/>
            <person name="Clark G."/>
            <person name="Dacks J."/>
            <person name="Van Der Giezen M."/>
            <person name="Tsaousis A."/>
            <person name="Roger A."/>
        </authorList>
    </citation>
    <scope>NUCLEOTIDE SEQUENCE [LARGE SCALE GENOMIC DNA]</scope>
    <source>
        <strain evidence="3">ATCC 50177 / NandII</strain>
    </source>
</reference>